<keyword evidence="1" id="KW-0808">Transferase</keyword>
<dbReference type="SUPFAM" id="SSF51161">
    <property type="entry name" value="Trimeric LpxA-like enzymes"/>
    <property type="match status" value="1"/>
</dbReference>
<dbReference type="InterPro" id="IPR011004">
    <property type="entry name" value="Trimer_LpxA-like_sf"/>
</dbReference>
<dbReference type="Gene3D" id="2.160.10.10">
    <property type="entry name" value="Hexapeptide repeat proteins"/>
    <property type="match status" value="1"/>
</dbReference>
<dbReference type="RefSeq" id="WP_089889563.1">
    <property type="nucleotide sequence ID" value="NZ_FOJG01000001.1"/>
</dbReference>
<sequence>MTLATLKKILRAINYKTVYFNFKHFPFKDAIKFPVLLSNRVVISKNIGKVIITGPLKTGIVKIGFGDVGIFDKKLSRTILKLSGTIFFKGSANIGHGSKVVVGKDAELILGRNFILTAESALVVTKKVEIGDDSLLSWDILIMDSDLHQIKDKNGVVINKAAEVKIGNKVWIGCRTVILKGASIPDNSIIAANSLIARSLEGEYNIFGGNPVGVLKSDVTWEP</sequence>
<dbReference type="AlphaFoldDB" id="A0A1I0NNL9"/>
<dbReference type="GO" id="GO:0016740">
    <property type="term" value="F:transferase activity"/>
    <property type="evidence" value="ECO:0007669"/>
    <property type="project" value="UniProtKB-KW"/>
</dbReference>
<protein>
    <submittedName>
        <fullName evidence="1">Acetyltransferase (Isoleucine patch superfamily)</fullName>
    </submittedName>
</protein>
<keyword evidence="2" id="KW-1185">Reference proteome</keyword>
<dbReference type="Proteomes" id="UP000199310">
    <property type="component" value="Unassembled WGS sequence"/>
</dbReference>
<reference evidence="2" key="1">
    <citation type="submission" date="2016-10" db="EMBL/GenBank/DDBJ databases">
        <authorList>
            <person name="Varghese N."/>
            <person name="Submissions S."/>
        </authorList>
    </citation>
    <scope>NUCLEOTIDE SEQUENCE [LARGE SCALE GENOMIC DNA]</scope>
    <source>
        <strain evidence="2">DSM 3695</strain>
    </source>
</reference>
<dbReference type="OrthoDB" id="9814490at2"/>
<evidence type="ECO:0000313" key="1">
    <source>
        <dbReference type="EMBL" id="SEW02971.1"/>
    </source>
</evidence>
<gene>
    <name evidence="1" type="ORF">SAMN04488122_0282</name>
</gene>
<organism evidence="1 2">
    <name type="scientific">Chitinophaga arvensicola</name>
    <dbReference type="NCBI Taxonomy" id="29529"/>
    <lineage>
        <taxon>Bacteria</taxon>
        <taxon>Pseudomonadati</taxon>
        <taxon>Bacteroidota</taxon>
        <taxon>Chitinophagia</taxon>
        <taxon>Chitinophagales</taxon>
        <taxon>Chitinophagaceae</taxon>
        <taxon>Chitinophaga</taxon>
    </lineage>
</organism>
<dbReference type="STRING" id="29529.SAMN04488122_0282"/>
<dbReference type="EMBL" id="FOJG01000001">
    <property type="protein sequence ID" value="SEW02971.1"/>
    <property type="molecule type" value="Genomic_DNA"/>
</dbReference>
<name>A0A1I0NNL9_9BACT</name>
<accession>A0A1I0NNL9</accession>
<evidence type="ECO:0000313" key="2">
    <source>
        <dbReference type="Proteomes" id="UP000199310"/>
    </source>
</evidence>
<dbReference type="InterPro" id="IPR001451">
    <property type="entry name" value="Hexapep"/>
</dbReference>
<dbReference type="Pfam" id="PF00132">
    <property type="entry name" value="Hexapep"/>
    <property type="match status" value="1"/>
</dbReference>
<dbReference type="InterPro" id="IPR051159">
    <property type="entry name" value="Hexapeptide_acetyltransf"/>
</dbReference>
<dbReference type="PANTHER" id="PTHR23416">
    <property type="entry name" value="SIALIC ACID SYNTHASE-RELATED"/>
    <property type="match status" value="1"/>
</dbReference>
<proteinExistence type="predicted"/>